<dbReference type="Proteomes" id="UP000283426">
    <property type="component" value="Unassembled WGS sequence"/>
</dbReference>
<comment type="caution">
    <text evidence="5">The sequence shown here is derived from an EMBL/GenBank/DDBJ whole genome shotgun (WGS) entry which is preliminary data.</text>
</comment>
<keyword evidence="3" id="KW-0804">Transcription</keyword>
<dbReference type="GO" id="GO:0003677">
    <property type="term" value="F:DNA binding"/>
    <property type="evidence" value="ECO:0007669"/>
    <property type="project" value="UniProtKB-KW"/>
</dbReference>
<dbReference type="Pfam" id="PF07702">
    <property type="entry name" value="UTRA"/>
    <property type="match status" value="1"/>
</dbReference>
<sequence>MKISIDHNSAIPLYLQIENQLRNIIREPEYKKGKMLPNEVDLSKQLGISRNTLRQAINNLVTEGLLVRKKGIGTIVVNQSVSSKAKNWLSFTQEMKAQGIEPTNYELHTSWALPSEEICRFFSITDEKKILKLERLRGNPEFPFVYFISYFNPRIGLTGNEDFSRPLYEILEQDYSSVAKISKEEISAQLADKFLAQKLEIKPGDAILIRKRFVYDPGGRPLEWNIGYYRADSFVYTLEFEREV</sequence>
<dbReference type="Proteomes" id="UP000284243">
    <property type="component" value="Unassembled WGS sequence"/>
</dbReference>
<keyword evidence="1" id="KW-0805">Transcription regulation</keyword>
<organism evidence="5 9">
    <name type="scientific">Odoribacter splanchnicus</name>
    <dbReference type="NCBI Taxonomy" id="28118"/>
    <lineage>
        <taxon>Bacteria</taxon>
        <taxon>Pseudomonadati</taxon>
        <taxon>Bacteroidota</taxon>
        <taxon>Bacteroidia</taxon>
        <taxon>Bacteroidales</taxon>
        <taxon>Odoribacteraceae</taxon>
        <taxon>Odoribacter</taxon>
    </lineage>
</organism>
<accession>A0A1Y3Y2K8</accession>
<evidence type="ECO:0000313" key="8">
    <source>
        <dbReference type="Proteomes" id="UP000283426"/>
    </source>
</evidence>
<dbReference type="GO" id="GO:0045892">
    <property type="term" value="P:negative regulation of DNA-templated transcription"/>
    <property type="evidence" value="ECO:0007669"/>
    <property type="project" value="TreeGrafter"/>
</dbReference>
<dbReference type="InterPro" id="IPR036390">
    <property type="entry name" value="WH_DNA-bd_sf"/>
</dbReference>
<feature type="domain" description="HTH gntR-type" evidence="4">
    <location>
        <begin position="11"/>
        <end position="79"/>
    </location>
</feature>
<proteinExistence type="predicted"/>
<dbReference type="GO" id="GO:0003700">
    <property type="term" value="F:DNA-binding transcription factor activity"/>
    <property type="evidence" value="ECO:0007669"/>
    <property type="project" value="InterPro"/>
</dbReference>
<dbReference type="PANTHER" id="PTHR44846:SF1">
    <property type="entry name" value="MANNOSYL-D-GLYCERATE TRANSPORT_METABOLISM SYSTEM REPRESSOR MNGR-RELATED"/>
    <property type="match status" value="1"/>
</dbReference>
<dbReference type="EMBL" id="QSCO01000011">
    <property type="protein sequence ID" value="RGY06703.1"/>
    <property type="molecule type" value="Genomic_DNA"/>
</dbReference>
<evidence type="ECO:0000313" key="6">
    <source>
        <dbReference type="EMBL" id="RGV28529.1"/>
    </source>
</evidence>
<dbReference type="Proteomes" id="UP000284434">
    <property type="component" value="Unassembled WGS sequence"/>
</dbReference>
<dbReference type="SUPFAM" id="SSF64288">
    <property type="entry name" value="Chorismate lyase-like"/>
    <property type="match status" value="1"/>
</dbReference>
<keyword evidence="2" id="KW-0238">DNA-binding</keyword>
<evidence type="ECO:0000313" key="10">
    <source>
        <dbReference type="Proteomes" id="UP000284434"/>
    </source>
</evidence>
<dbReference type="SUPFAM" id="SSF46785">
    <property type="entry name" value="Winged helix' DNA-binding domain"/>
    <property type="match status" value="1"/>
</dbReference>
<evidence type="ECO:0000313" key="7">
    <source>
        <dbReference type="EMBL" id="RGY06703.1"/>
    </source>
</evidence>
<dbReference type="InterPro" id="IPR011663">
    <property type="entry name" value="UTRA"/>
</dbReference>
<dbReference type="Pfam" id="PF00392">
    <property type="entry name" value="GntR"/>
    <property type="match status" value="1"/>
</dbReference>
<evidence type="ECO:0000256" key="1">
    <source>
        <dbReference type="ARBA" id="ARBA00023015"/>
    </source>
</evidence>
<dbReference type="Gene3D" id="3.40.1410.10">
    <property type="entry name" value="Chorismate lyase-like"/>
    <property type="match status" value="1"/>
</dbReference>
<evidence type="ECO:0000259" key="4">
    <source>
        <dbReference type="PROSITE" id="PS50949"/>
    </source>
</evidence>
<evidence type="ECO:0000256" key="3">
    <source>
        <dbReference type="ARBA" id="ARBA00023163"/>
    </source>
</evidence>
<dbReference type="CDD" id="cd07377">
    <property type="entry name" value="WHTH_GntR"/>
    <property type="match status" value="1"/>
</dbReference>
<dbReference type="OMA" id="EPVEWVR"/>
<evidence type="ECO:0000313" key="9">
    <source>
        <dbReference type="Proteomes" id="UP000284243"/>
    </source>
</evidence>
<gene>
    <name evidence="6" type="ORF">DWW24_05445</name>
    <name evidence="5" type="ORF">DWW57_08495</name>
    <name evidence="7" type="ORF">DXA53_09320</name>
</gene>
<name>A0A1Y3Y2K8_9BACT</name>
<dbReference type="Gene3D" id="1.10.10.10">
    <property type="entry name" value="Winged helix-like DNA-binding domain superfamily/Winged helix DNA-binding domain"/>
    <property type="match status" value="1"/>
</dbReference>
<dbReference type="InterPro" id="IPR028978">
    <property type="entry name" value="Chorismate_lyase_/UTRA_dom_sf"/>
</dbReference>
<dbReference type="EMBL" id="QRYC01000009">
    <property type="protein sequence ID" value="RGU56581.1"/>
    <property type="molecule type" value="Genomic_DNA"/>
</dbReference>
<dbReference type="PANTHER" id="PTHR44846">
    <property type="entry name" value="MANNOSYL-D-GLYCERATE TRANSPORT/METABOLISM SYSTEM REPRESSOR MNGR-RELATED"/>
    <property type="match status" value="1"/>
</dbReference>
<evidence type="ECO:0000313" key="5">
    <source>
        <dbReference type="EMBL" id="RGU56581.1"/>
    </source>
</evidence>
<dbReference type="EMBL" id="QRYW01000009">
    <property type="protein sequence ID" value="RGV28529.1"/>
    <property type="molecule type" value="Genomic_DNA"/>
</dbReference>
<protein>
    <submittedName>
        <fullName evidence="5">GntR family transcriptional regulator</fullName>
    </submittedName>
</protein>
<dbReference type="InterPro" id="IPR050679">
    <property type="entry name" value="Bact_HTH_transcr_reg"/>
</dbReference>
<dbReference type="SMART" id="SM00866">
    <property type="entry name" value="UTRA"/>
    <property type="match status" value="1"/>
</dbReference>
<dbReference type="InterPro" id="IPR000524">
    <property type="entry name" value="Tscrpt_reg_HTH_GntR"/>
</dbReference>
<dbReference type="SMART" id="SM00345">
    <property type="entry name" value="HTH_GNTR"/>
    <property type="match status" value="1"/>
</dbReference>
<reference evidence="8 9" key="1">
    <citation type="submission" date="2018-08" db="EMBL/GenBank/DDBJ databases">
        <title>A genome reference for cultivated species of the human gut microbiota.</title>
        <authorList>
            <person name="Zou Y."/>
            <person name="Xue W."/>
            <person name="Luo G."/>
        </authorList>
    </citation>
    <scope>NUCLEOTIDE SEQUENCE [LARGE SCALE GENOMIC DNA]</scope>
    <source>
        <strain evidence="6 8">AF14-6AC</strain>
        <strain evidence="5 9">AF16-14</strain>
        <strain evidence="7 10">OF03-11</strain>
    </source>
</reference>
<dbReference type="InterPro" id="IPR036388">
    <property type="entry name" value="WH-like_DNA-bd_sf"/>
</dbReference>
<dbReference type="PROSITE" id="PS50949">
    <property type="entry name" value="HTH_GNTR"/>
    <property type="match status" value="1"/>
</dbReference>
<dbReference type="PRINTS" id="PR00035">
    <property type="entry name" value="HTHGNTR"/>
</dbReference>
<evidence type="ECO:0000256" key="2">
    <source>
        <dbReference type="ARBA" id="ARBA00023125"/>
    </source>
</evidence>
<dbReference type="AlphaFoldDB" id="A0A1Y3Y2K8"/>